<name>A0A8J7JZW8_9CYAN</name>
<proteinExistence type="predicted"/>
<dbReference type="AlphaFoldDB" id="A0A8J7JZW8"/>
<reference evidence="2" key="1">
    <citation type="submission" date="2020-10" db="EMBL/GenBank/DDBJ databases">
        <authorList>
            <person name="Castelo-Branco R."/>
            <person name="Eusebio N."/>
            <person name="Adriana R."/>
            <person name="Vieira A."/>
            <person name="Brugerolle De Fraissinette N."/>
            <person name="Rezende De Castro R."/>
            <person name="Schneider M.P."/>
            <person name="Vasconcelos V."/>
            <person name="Leao P.N."/>
        </authorList>
    </citation>
    <scope>NUCLEOTIDE SEQUENCE</scope>
    <source>
        <strain evidence="2">LEGE 06105</strain>
    </source>
</reference>
<comment type="caution">
    <text evidence="2">The sequence shown here is derived from an EMBL/GenBank/DDBJ whole genome shotgun (WGS) entry which is preliminary data.</text>
</comment>
<evidence type="ECO:0000256" key="1">
    <source>
        <dbReference type="SAM" id="Phobius"/>
    </source>
</evidence>
<keyword evidence="1" id="KW-0812">Transmembrane</keyword>
<dbReference type="Proteomes" id="UP000620559">
    <property type="component" value="Unassembled WGS sequence"/>
</dbReference>
<sequence length="191" mass="20518">MSQILDLLSGLVGGDEDKPEPATVLEQLEQENSKNVTERHQLTAEKEYEASGHLAQYGQQLAVAVTVNSAITFGLLTAIDGLTLGFNPILFYLLCGGVNTSTSVLTIDKKLSRSTNLMLGGSKFVINMSVNGQLIGQMTDRVGQSNATVTSIQQSIKDYEAGFKQQPNYWGYVGLAIAIAAIIAFIFGRGK</sequence>
<feature type="transmembrane region" description="Helical" evidence="1">
    <location>
        <begin position="169"/>
        <end position="188"/>
    </location>
</feature>
<evidence type="ECO:0000313" key="3">
    <source>
        <dbReference type="Proteomes" id="UP000620559"/>
    </source>
</evidence>
<keyword evidence="3" id="KW-1185">Reference proteome</keyword>
<evidence type="ECO:0000313" key="2">
    <source>
        <dbReference type="EMBL" id="MBE9212971.1"/>
    </source>
</evidence>
<dbReference type="EMBL" id="JADEWL010000022">
    <property type="protein sequence ID" value="MBE9212971.1"/>
    <property type="molecule type" value="Genomic_DNA"/>
</dbReference>
<organism evidence="2 3">
    <name type="scientific">Plectonema cf. radiosum LEGE 06105</name>
    <dbReference type="NCBI Taxonomy" id="945769"/>
    <lineage>
        <taxon>Bacteria</taxon>
        <taxon>Bacillati</taxon>
        <taxon>Cyanobacteriota</taxon>
        <taxon>Cyanophyceae</taxon>
        <taxon>Oscillatoriophycideae</taxon>
        <taxon>Oscillatoriales</taxon>
        <taxon>Microcoleaceae</taxon>
        <taxon>Plectonema</taxon>
    </lineage>
</organism>
<protein>
    <submittedName>
        <fullName evidence="2">Uncharacterized protein</fullName>
    </submittedName>
</protein>
<dbReference type="RefSeq" id="WP_193919415.1">
    <property type="nucleotide sequence ID" value="NZ_JADEWL010000022.1"/>
</dbReference>
<gene>
    <name evidence="2" type="ORF">IQ247_09780</name>
</gene>
<accession>A0A8J7JZW8</accession>
<keyword evidence="1" id="KW-0472">Membrane</keyword>
<keyword evidence="1" id="KW-1133">Transmembrane helix</keyword>